<proteinExistence type="predicted"/>
<dbReference type="InParanoid" id="A0A0C2WV93"/>
<accession>A0A0C2WV93</accession>
<dbReference type="HOGENOM" id="CLU_1271992_0_0_1"/>
<dbReference type="EMBL" id="KN818294">
    <property type="protein sequence ID" value="KIL60716.1"/>
    <property type="molecule type" value="Genomic_DNA"/>
</dbReference>
<name>A0A0C2WV93_AMAMK</name>
<sequence length="217" mass="25241">MSEASNSSVMVLAWNLKKFEKIRRLPFLQAPNQVQGGGHHPPIRKAWELPYQNQAHEVLYETICKIRSSWHNILAVHQSSGYGKTRMLDELAKSVFSFPFIVRNPSETRVQRIRTPINVKFLTTFGNTERNAKAGYYKFYSYLFVRTLSIIKECDCRSESLPEWWRSYLAKPNNRERLYSEAIKFAESSITGIFRRIPYSRSEEGSSQSSHILRRGA</sequence>
<dbReference type="OrthoDB" id="3269378at2759"/>
<evidence type="ECO:0000313" key="1">
    <source>
        <dbReference type="EMBL" id="KIL60716.1"/>
    </source>
</evidence>
<protein>
    <submittedName>
        <fullName evidence="1">Uncharacterized protein</fullName>
    </submittedName>
</protein>
<dbReference type="Proteomes" id="UP000054549">
    <property type="component" value="Unassembled WGS sequence"/>
</dbReference>
<reference evidence="1 2" key="1">
    <citation type="submission" date="2014-04" db="EMBL/GenBank/DDBJ databases">
        <title>Evolutionary Origins and Diversification of the Mycorrhizal Mutualists.</title>
        <authorList>
            <consortium name="DOE Joint Genome Institute"/>
            <consortium name="Mycorrhizal Genomics Consortium"/>
            <person name="Kohler A."/>
            <person name="Kuo A."/>
            <person name="Nagy L.G."/>
            <person name="Floudas D."/>
            <person name="Copeland A."/>
            <person name="Barry K.W."/>
            <person name="Cichocki N."/>
            <person name="Veneault-Fourrey C."/>
            <person name="LaButti K."/>
            <person name="Lindquist E.A."/>
            <person name="Lipzen A."/>
            <person name="Lundell T."/>
            <person name="Morin E."/>
            <person name="Murat C."/>
            <person name="Riley R."/>
            <person name="Ohm R."/>
            <person name="Sun H."/>
            <person name="Tunlid A."/>
            <person name="Henrissat B."/>
            <person name="Grigoriev I.V."/>
            <person name="Hibbett D.S."/>
            <person name="Martin F."/>
        </authorList>
    </citation>
    <scope>NUCLEOTIDE SEQUENCE [LARGE SCALE GENOMIC DNA]</scope>
    <source>
        <strain evidence="1 2">Koide BX008</strain>
    </source>
</reference>
<organism evidence="1 2">
    <name type="scientific">Amanita muscaria (strain Koide BX008)</name>
    <dbReference type="NCBI Taxonomy" id="946122"/>
    <lineage>
        <taxon>Eukaryota</taxon>
        <taxon>Fungi</taxon>
        <taxon>Dikarya</taxon>
        <taxon>Basidiomycota</taxon>
        <taxon>Agaricomycotina</taxon>
        <taxon>Agaricomycetes</taxon>
        <taxon>Agaricomycetidae</taxon>
        <taxon>Agaricales</taxon>
        <taxon>Pluteineae</taxon>
        <taxon>Amanitaceae</taxon>
        <taxon>Amanita</taxon>
    </lineage>
</organism>
<evidence type="ECO:0000313" key="2">
    <source>
        <dbReference type="Proteomes" id="UP000054549"/>
    </source>
</evidence>
<gene>
    <name evidence="1" type="ORF">M378DRAFT_910873</name>
</gene>
<dbReference type="STRING" id="946122.A0A0C2WV93"/>
<keyword evidence="2" id="KW-1185">Reference proteome</keyword>
<dbReference type="AlphaFoldDB" id="A0A0C2WV93"/>